<dbReference type="HOGENOM" id="CLU_1699781_0_0_1"/>
<dbReference type="Proteomes" id="UP000018888">
    <property type="component" value="Unassembled WGS sequence"/>
</dbReference>
<keyword evidence="2" id="KW-1185">Reference proteome</keyword>
<accession>U9ST81</accession>
<proteinExistence type="predicted"/>
<comment type="caution">
    <text evidence="1">The sequence shown here is derived from an EMBL/GenBank/DDBJ whole genome shotgun (WGS) entry which is preliminary data.</text>
</comment>
<sequence length="155" mass="16997">MVSQILRRVVNSPRILSTIITPNSSRSYRSSAIRFGSFPTNLQRRQLHRIINPSSNVTSLLSYGHHRPTFYNAQNQYLIVVGSQTRTISIISVSRFVLHALRIPAAGVTVGVGGLAYANYKLNDMASKSSDLLSSITNGIKSAVGSVEIHVPEFL</sequence>
<gene>
    <name evidence="1" type="ORF">GLOIN_2v1703421</name>
</gene>
<feature type="non-terminal residue" evidence="1">
    <location>
        <position position="155"/>
    </location>
</feature>
<dbReference type="VEuPathDB" id="FungiDB:RhiirFUN_021003"/>
<reference evidence="1 2" key="2">
    <citation type="journal article" date="2018" name="New Phytol.">
        <title>High intraspecific genome diversity in the model arbuscular mycorrhizal symbiont Rhizophagus irregularis.</title>
        <authorList>
            <person name="Chen E.C.H."/>
            <person name="Morin E."/>
            <person name="Beaudet D."/>
            <person name="Noel J."/>
            <person name="Yildirir G."/>
            <person name="Ndikumana S."/>
            <person name="Charron P."/>
            <person name="St-Onge C."/>
            <person name="Giorgi J."/>
            <person name="Kruger M."/>
            <person name="Marton T."/>
            <person name="Ropars J."/>
            <person name="Grigoriev I.V."/>
            <person name="Hainaut M."/>
            <person name="Henrissat B."/>
            <person name="Roux C."/>
            <person name="Martin F."/>
            <person name="Corradi N."/>
        </authorList>
    </citation>
    <scope>NUCLEOTIDE SEQUENCE [LARGE SCALE GENOMIC DNA]</scope>
    <source>
        <strain evidence="1 2">DAOM 197198</strain>
    </source>
</reference>
<evidence type="ECO:0000313" key="2">
    <source>
        <dbReference type="Proteomes" id="UP000018888"/>
    </source>
</evidence>
<reference evidence="1 2" key="1">
    <citation type="journal article" date="2013" name="Proc. Natl. Acad. Sci. U.S.A.">
        <title>Genome of an arbuscular mycorrhizal fungus provides insight into the oldest plant symbiosis.</title>
        <authorList>
            <person name="Tisserant E."/>
            <person name="Malbreil M."/>
            <person name="Kuo A."/>
            <person name="Kohler A."/>
            <person name="Symeonidi A."/>
            <person name="Balestrini R."/>
            <person name="Charron P."/>
            <person name="Duensing N."/>
            <person name="Frei Dit Frey N."/>
            <person name="Gianinazzi-Pearson V."/>
            <person name="Gilbert L.B."/>
            <person name="Handa Y."/>
            <person name="Herr J.R."/>
            <person name="Hijri M."/>
            <person name="Koul R."/>
            <person name="Kawaguchi M."/>
            <person name="Krajinski F."/>
            <person name="Lammers P.J."/>
            <person name="Masclaux F.G."/>
            <person name="Murat C."/>
            <person name="Morin E."/>
            <person name="Ndikumana S."/>
            <person name="Pagni M."/>
            <person name="Petitpierre D."/>
            <person name="Requena N."/>
            <person name="Rosikiewicz P."/>
            <person name="Riley R."/>
            <person name="Saito K."/>
            <person name="San Clemente H."/>
            <person name="Shapiro H."/>
            <person name="van Tuinen D."/>
            <person name="Becard G."/>
            <person name="Bonfante P."/>
            <person name="Paszkowski U."/>
            <person name="Shachar-Hill Y.Y."/>
            <person name="Tuskan G.A."/>
            <person name="Young P.W."/>
            <person name="Sanders I.R."/>
            <person name="Henrissat B."/>
            <person name="Rensing S.A."/>
            <person name="Grigoriev I.V."/>
            <person name="Corradi N."/>
            <person name="Roux C."/>
            <person name="Martin F."/>
        </authorList>
    </citation>
    <scope>NUCLEOTIDE SEQUENCE [LARGE SCALE GENOMIC DNA]</scope>
    <source>
        <strain evidence="1 2">DAOM 197198</strain>
    </source>
</reference>
<dbReference type="EMBL" id="AUPC02000336">
    <property type="protein sequence ID" value="POG61543.1"/>
    <property type="molecule type" value="Genomic_DNA"/>
</dbReference>
<protein>
    <submittedName>
        <fullName evidence="1">Uncharacterized protein</fullName>
    </submittedName>
</protein>
<evidence type="ECO:0000313" key="1">
    <source>
        <dbReference type="EMBL" id="POG61543.1"/>
    </source>
</evidence>
<dbReference type="AlphaFoldDB" id="U9ST81"/>
<organism evidence="1 2">
    <name type="scientific">Rhizophagus irregularis (strain DAOM 181602 / DAOM 197198 / MUCL 43194)</name>
    <name type="common">Arbuscular mycorrhizal fungus</name>
    <name type="synonym">Glomus intraradices</name>
    <dbReference type="NCBI Taxonomy" id="747089"/>
    <lineage>
        <taxon>Eukaryota</taxon>
        <taxon>Fungi</taxon>
        <taxon>Fungi incertae sedis</taxon>
        <taxon>Mucoromycota</taxon>
        <taxon>Glomeromycotina</taxon>
        <taxon>Glomeromycetes</taxon>
        <taxon>Glomerales</taxon>
        <taxon>Glomeraceae</taxon>
        <taxon>Rhizophagus</taxon>
    </lineage>
</organism>
<name>U9ST81_RHIID</name>